<keyword evidence="2" id="KW-1185">Reference proteome</keyword>
<proteinExistence type="predicted"/>
<dbReference type="Proteomes" id="UP000315711">
    <property type="component" value="Unassembled WGS sequence"/>
</dbReference>
<protein>
    <submittedName>
        <fullName evidence="1">Uncharacterized protein</fullName>
    </submittedName>
</protein>
<reference evidence="1 2" key="1">
    <citation type="journal article" date="2015" name="Stand. Genomic Sci.">
        <title>Genomic Encyclopedia of Bacterial and Archaeal Type Strains, Phase III: the genomes of soil and plant-associated and newly described type strains.</title>
        <authorList>
            <person name="Whitman W.B."/>
            <person name="Woyke T."/>
            <person name="Klenk H.P."/>
            <person name="Zhou Y."/>
            <person name="Lilburn T.G."/>
            <person name="Beck B.J."/>
            <person name="De Vos P."/>
            <person name="Vandamme P."/>
            <person name="Eisen J.A."/>
            <person name="Garrity G."/>
            <person name="Hugenholtz P."/>
            <person name="Kyrpides N.C."/>
        </authorList>
    </citation>
    <scope>NUCLEOTIDE SEQUENCE [LARGE SCALE GENOMIC DNA]</scope>
    <source>
        <strain evidence="1 2">CGMCC 1.10116</strain>
    </source>
</reference>
<name>A0A562QQD0_9BACI</name>
<evidence type="ECO:0000313" key="2">
    <source>
        <dbReference type="Proteomes" id="UP000315711"/>
    </source>
</evidence>
<dbReference type="RefSeq" id="WP_158639977.1">
    <property type="nucleotide sequence ID" value="NZ_VLKZ01000002.1"/>
</dbReference>
<dbReference type="EMBL" id="VLKZ01000002">
    <property type="protein sequence ID" value="TWI58958.1"/>
    <property type="molecule type" value="Genomic_DNA"/>
</dbReference>
<dbReference type="OrthoDB" id="2941080at2"/>
<gene>
    <name evidence="1" type="ORF">IQ10_00667</name>
</gene>
<organism evidence="1 2">
    <name type="scientific">Halalkalibacter nanhaiisediminis</name>
    <dbReference type="NCBI Taxonomy" id="688079"/>
    <lineage>
        <taxon>Bacteria</taxon>
        <taxon>Bacillati</taxon>
        <taxon>Bacillota</taxon>
        <taxon>Bacilli</taxon>
        <taxon>Bacillales</taxon>
        <taxon>Bacillaceae</taxon>
        <taxon>Halalkalibacter</taxon>
    </lineage>
</organism>
<accession>A0A562QQD0</accession>
<comment type="caution">
    <text evidence="1">The sequence shown here is derived from an EMBL/GenBank/DDBJ whole genome shotgun (WGS) entry which is preliminary data.</text>
</comment>
<evidence type="ECO:0000313" key="1">
    <source>
        <dbReference type="EMBL" id="TWI58958.1"/>
    </source>
</evidence>
<sequence length="50" mass="6097">MAREPEPDGTELKNKIEMMKEDKDQYMREAFIKVYVEYPEILEKEINNFI</sequence>
<dbReference type="AlphaFoldDB" id="A0A562QQD0"/>